<reference evidence="7 8" key="1">
    <citation type="journal article" date="2018" name="Environ. Microbiol.">
        <title>Isolation and genomic characterization of Novimethylophilus kurashikiensis gen. nov. sp. nov., a new lanthanide-dependent methylotrophic species of Methylophilaceae.</title>
        <authorList>
            <person name="Lv H."/>
            <person name="Sahin N."/>
            <person name="Tani A."/>
        </authorList>
    </citation>
    <scope>NUCLEOTIDE SEQUENCE [LARGE SCALE GENOMIC DNA]</scope>
    <source>
        <strain evidence="7 8">La2-4</strain>
    </source>
</reference>
<dbReference type="FunFam" id="3.20.20.140:FF:000014">
    <property type="entry name" value="5-methylthioadenosine/S-adenosylhomocysteine deaminase"/>
    <property type="match status" value="1"/>
</dbReference>
<dbReference type="GO" id="GO:0050270">
    <property type="term" value="F:S-adenosylhomocysteine deaminase activity"/>
    <property type="evidence" value="ECO:0007669"/>
    <property type="project" value="UniProtKB-UniRule"/>
</dbReference>
<dbReference type="InterPro" id="IPR011059">
    <property type="entry name" value="Metal-dep_hydrolase_composite"/>
</dbReference>
<proteinExistence type="inferred from homology"/>
<dbReference type="EC" id="3.5.4.31" evidence="5"/>
<comment type="function">
    <text evidence="5">Catalyzes the deamination of 5-methylthioadenosine and S-adenosyl-L-homocysteine into 5-methylthioinosine and S-inosyl-L-homocysteine, respectively. Is also able to deaminate adenosine.</text>
</comment>
<feature type="domain" description="Amidohydrolase-related" evidence="6">
    <location>
        <begin position="64"/>
        <end position="411"/>
    </location>
</feature>
<comment type="caution">
    <text evidence="5">Lacks conserved residue(s) required for the propagation of feature annotation.</text>
</comment>
<dbReference type="SUPFAM" id="SSF51338">
    <property type="entry name" value="Composite domain of metallo-dependent hydrolases"/>
    <property type="match status" value="1"/>
</dbReference>
<keyword evidence="8" id="KW-1185">Reference proteome</keyword>
<comment type="similarity">
    <text evidence="5">Belongs to the metallo-dependent hydrolases superfamily. MTA/SAH deaminase family.</text>
</comment>
<evidence type="ECO:0000256" key="3">
    <source>
        <dbReference type="ARBA" id="ARBA00022801"/>
    </source>
</evidence>
<keyword evidence="2 5" id="KW-0479">Metal-binding</keyword>
<dbReference type="Gene3D" id="3.20.20.140">
    <property type="entry name" value="Metal-dependent hydrolases"/>
    <property type="match status" value="1"/>
</dbReference>
<dbReference type="HAMAP" id="MF_01281">
    <property type="entry name" value="MTA_SAH_deamin"/>
    <property type="match status" value="1"/>
</dbReference>
<dbReference type="GO" id="GO:0090614">
    <property type="term" value="F:5'-methylthioadenosine deaminase activity"/>
    <property type="evidence" value="ECO:0007669"/>
    <property type="project" value="UniProtKB-UniRule"/>
</dbReference>
<evidence type="ECO:0000259" key="6">
    <source>
        <dbReference type="Pfam" id="PF01979"/>
    </source>
</evidence>
<accession>A0A2R5FI37</accession>
<organism evidence="7 8">
    <name type="scientific">Novimethylophilus kurashikiensis</name>
    <dbReference type="NCBI Taxonomy" id="1825523"/>
    <lineage>
        <taxon>Bacteria</taxon>
        <taxon>Pseudomonadati</taxon>
        <taxon>Pseudomonadota</taxon>
        <taxon>Betaproteobacteria</taxon>
        <taxon>Nitrosomonadales</taxon>
        <taxon>Methylophilaceae</taxon>
        <taxon>Novimethylophilus</taxon>
    </lineage>
</organism>
<dbReference type="InterPro" id="IPR050287">
    <property type="entry name" value="MTA/SAH_deaminase"/>
</dbReference>
<sequence length="443" mass="47633">MNTPQPVDLLIAPQWIVPVVPRGLVLQEHALIIDAGHILDILPLADVRQRYLPRQSHHLPSQAVMPGLINLHTHAAMSLMRGLADDIALMPWLKEHIWPAEHAFVSEAFVNDGTLLACAEMIRGGTTCFADMYFYPMATASAVKQAGMRASLGLVVIDFPTGYAADADDYINKGLAARDALSGISTLSTIFAPHAPYTVGDRTFEKLLTFSGQLDLGIHVHLHETQAEITESVAQYGIRPLQRLANLGLLGPGLIAAHGVHLTQTEIELLAEHGCHIAHCPTSNLKLASGIAPVADLLTHAVNVGLGTDGAASNNRLDMFGEMRMAALLAKGASGNAEVLQAWRALEMATLNAAQALGLDGVIGSLEIGKAADLIAVDLSDVETQPCFDVVSHLVYAAGRSEVTHVWVEGRCLLSEGQLTTLDRREVLEKAKLWQKRLQAKSM</sequence>
<dbReference type="RefSeq" id="WP_109017068.1">
    <property type="nucleotide sequence ID" value="NZ_BDOQ01000023.1"/>
</dbReference>
<dbReference type="NCBIfam" id="NF006549">
    <property type="entry name" value="PRK09045.1"/>
    <property type="match status" value="1"/>
</dbReference>
<comment type="caution">
    <text evidence="7">The sequence shown here is derived from an EMBL/GenBank/DDBJ whole genome shotgun (WGS) entry which is preliminary data.</text>
</comment>
<dbReference type="OrthoDB" id="9807210at2"/>
<evidence type="ECO:0000313" key="8">
    <source>
        <dbReference type="Proteomes" id="UP000245081"/>
    </source>
</evidence>
<feature type="binding site" evidence="5">
    <location>
        <position position="72"/>
    </location>
    <ligand>
        <name>Zn(2+)</name>
        <dbReference type="ChEBI" id="CHEBI:29105"/>
    </ligand>
</feature>
<dbReference type="Gene3D" id="2.30.40.10">
    <property type="entry name" value="Urease, subunit C, domain 1"/>
    <property type="match status" value="1"/>
</dbReference>
<dbReference type="InterPro" id="IPR023512">
    <property type="entry name" value="Deaminase_MtaD/DadD"/>
</dbReference>
<comment type="catalytic activity">
    <reaction evidence="5">
        <text>S-adenosyl-L-homocysteine + H2O + H(+) = S-inosyl-L-homocysteine + NH4(+)</text>
        <dbReference type="Rhea" id="RHEA:20716"/>
        <dbReference type="ChEBI" id="CHEBI:15377"/>
        <dbReference type="ChEBI" id="CHEBI:15378"/>
        <dbReference type="ChEBI" id="CHEBI:28938"/>
        <dbReference type="ChEBI" id="CHEBI:57856"/>
        <dbReference type="ChEBI" id="CHEBI:57985"/>
        <dbReference type="EC" id="3.5.4.28"/>
    </reaction>
</comment>
<feature type="binding site" evidence="5">
    <location>
        <position position="309"/>
    </location>
    <ligand>
        <name>Zn(2+)</name>
        <dbReference type="ChEBI" id="CHEBI:29105"/>
    </ligand>
</feature>
<dbReference type="PANTHER" id="PTHR43794">
    <property type="entry name" value="AMINOHYDROLASE SSNA-RELATED"/>
    <property type="match status" value="1"/>
</dbReference>
<dbReference type="InterPro" id="IPR006680">
    <property type="entry name" value="Amidohydro-rel"/>
</dbReference>
<dbReference type="CDD" id="cd01298">
    <property type="entry name" value="ATZ_TRZ_like"/>
    <property type="match status" value="1"/>
</dbReference>
<dbReference type="InterPro" id="IPR032466">
    <property type="entry name" value="Metal_Hydrolase"/>
</dbReference>
<dbReference type="Pfam" id="PF01979">
    <property type="entry name" value="Amidohydro_1"/>
    <property type="match status" value="1"/>
</dbReference>
<dbReference type="EMBL" id="BDOQ01000023">
    <property type="protein sequence ID" value="GBG15923.1"/>
    <property type="molecule type" value="Genomic_DNA"/>
</dbReference>
<evidence type="ECO:0000256" key="2">
    <source>
        <dbReference type="ARBA" id="ARBA00022723"/>
    </source>
</evidence>
<dbReference type="EC" id="3.5.4.28" evidence="5"/>
<comment type="cofactor">
    <cofactor evidence="5">
        <name>Zn(2+)</name>
        <dbReference type="ChEBI" id="CHEBI:29105"/>
    </cofactor>
    <text evidence="5">Binds 1 zinc ion per subunit.</text>
</comment>
<feature type="binding site" evidence="5">
    <location>
        <position position="194"/>
    </location>
    <ligand>
        <name>substrate</name>
    </ligand>
</feature>
<feature type="binding site" evidence="5">
    <location>
        <position position="309"/>
    </location>
    <ligand>
        <name>substrate</name>
    </ligand>
</feature>
<protein>
    <recommendedName>
        <fullName evidence="5">5-methylthioadenosine/S-adenosylhomocysteine deaminase</fullName>
        <shortName evidence="5">MTA/SAH deaminase</shortName>
        <ecNumber evidence="5">3.5.4.28</ecNumber>
        <ecNumber evidence="5">3.5.4.31</ecNumber>
    </recommendedName>
</protein>
<feature type="binding site" evidence="5">
    <location>
        <position position="101"/>
    </location>
    <ligand>
        <name>substrate</name>
    </ligand>
</feature>
<dbReference type="Proteomes" id="UP000245081">
    <property type="component" value="Unassembled WGS sequence"/>
</dbReference>
<feature type="binding site" evidence="5">
    <location>
        <position position="74"/>
    </location>
    <ligand>
        <name>Zn(2+)</name>
        <dbReference type="ChEBI" id="CHEBI:29105"/>
    </ligand>
</feature>
<gene>
    <name evidence="5 7" type="primary">mtaD</name>
    <name evidence="7" type="ORF">NMK_3541</name>
</gene>
<evidence type="ECO:0000256" key="5">
    <source>
        <dbReference type="HAMAP-Rule" id="MF_01281"/>
    </source>
</evidence>
<name>A0A2R5FI37_9PROT</name>
<comment type="similarity">
    <text evidence="1">Belongs to the metallo-dependent hydrolases superfamily. ATZ/TRZ family.</text>
</comment>
<comment type="catalytic activity">
    <reaction evidence="5">
        <text>S-methyl-5'-thioadenosine + H2O + H(+) = S-methyl-5'-thioinosine + NH4(+)</text>
        <dbReference type="Rhea" id="RHEA:25025"/>
        <dbReference type="ChEBI" id="CHEBI:15377"/>
        <dbReference type="ChEBI" id="CHEBI:15378"/>
        <dbReference type="ChEBI" id="CHEBI:17509"/>
        <dbReference type="ChEBI" id="CHEBI:28938"/>
        <dbReference type="ChEBI" id="CHEBI:48595"/>
        <dbReference type="EC" id="3.5.4.31"/>
    </reaction>
</comment>
<dbReference type="AlphaFoldDB" id="A0A2R5FI37"/>
<feature type="binding site" evidence="5">
    <location>
        <position position="224"/>
    </location>
    <ligand>
        <name>substrate</name>
    </ligand>
</feature>
<feature type="binding site" evidence="5">
    <location>
        <position position="221"/>
    </location>
    <ligand>
        <name>Zn(2+)</name>
        <dbReference type="ChEBI" id="CHEBI:29105"/>
    </ligand>
</feature>
<keyword evidence="4 5" id="KW-0862">Zinc</keyword>
<evidence type="ECO:0000256" key="1">
    <source>
        <dbReference type="ARBA" id="ARBA00006745"/>
    </source>
</evidence>
<dbReference type="SUPFAM" id="SSF51556">
    <property type="entry name" value="Metallo-dependent hydrolases"/>
    <property type="match status" value="1"/>
</dbReference>
<dbReference type="GO" id="GO:0046872">
    <property type="term" value="F:metal ion binding"/>
    <property type="evidence" value="ECO:0007669"/>
    <property type="project" value="UniProtKB-KW"/>
</dbReference>
<keyword evidence="3 5" id="KW-0378">Hydrolase</keyword>
<evidence type="ECO:0000256" key="4">
    <source>
        <dbReference type="ARBA" id="ARBA00022833"/>
    </source>
</evidence>
<evidence type="ECO:0000313" key="7">
    <source>
        <dbReference type="EMBL" id="GBG15923.1"/>
    </source>
</evidence>
<dbReference type="PANTHER" id="PTHR43794:SF11">
    <property type="entry name" value="AMIDOHYDROLASE-RELATED DOMAIN-CONTAINING PROTEIN"/>
    <property type="match status" value="1"/>
</dbReference>